<dbReference type="AlphaFoldDB" id="A0A9D4JJR9"/>
<protein>
    <recommendedName>
        <fullName evidence="1">Dynein heavy chain C-terminal domain-containing protein</fullName>
    </recommendedName>
</protein>
<organism evidence="2 3">
    <name type="scientific">Dreissena polymorpha</name>
    <name type="common">Zebra mussel</name>
    <name type="synonym">Mytilus polymorpha</name>
    <dbReference type="NCBI Taxonomy" id="45954"/>
    <lineage>
        <taxon>Eukaryota</taxon>
        <taxon>Metazoa</taxon>
        <taxon>Spiralia</taxon>
        <taxon>Lophotrochozoa</taxon>
        <taxon>Mollusca</taxon>
        <taxon>Bivalvia</taxon>
        <taxon>Autobranchia</taxon>
        <taxon>Heteroconchia</taxon>
        <taxon>Euheterodonta</taxon>
        <taxon>Imparidentia</taxon>
        <taxon>Neoheterodontei</taxon>
        <taxon>Myida</taxon>
        <taxon>Dreissenoidea</taxon>
        <taxon>Dreissenidae</taxon>
        <taxon>Dreissena</taxon>
    </lineage>
</organism>
<keyword evidence="3" id="KW-1185">Reference proteome</keyword>
<feature type="domain" description="Dynein heavy chain C-terminal" evidence="1">
    <location>
        <begin position="10"/>
        <end position="58"/>
    </location>
</feature>
<accession>A0A9D4JJR9</accession>
<evidence type="ECO:0000259" key="1">
    <source>
        <dbReference type="Pfam" id="PF18199"/>
    </source>
</evidence>
<comment type="caution">
    <text evidence="2">The sequence shown here is derived from an EMBL/GenBank/DDBJ whole genome shotgun (WGS) entry which is preliminary data.</text>
</comment>
<dbReference type="EMBL" id="JAIWYP010000006">
    <property type="protein sequence ID" value="KAH3809992.1"/>
    <property type="molecule type" value="Genomic_DNA"/>
</dbReference>
<reference evidence="2" key="1">
    <citation type="journal article" date="2019" name="bioRxiv">
        <title>The Genome of the Zebra Mussel, Dreissena polymorpha: A Resource for Invasive Species Research.</title>
        <authorList>
            <person name="McCartney M.A."/>
            <person name="Auch B."/>
            <person name="Kono T."/>
            <person name="Mallez S."/>
            <person name="Zhang Y."/>
            <person name="Obille A."/>
            <person name="Becker A."/>
            <person name="Abrahante J.E."/>
            <person name="Garbe J."/>
            <person name="Badalamenti J.P."/>
            <person name="Herman A."/>
            <person name="Mangelson H."/>
            <person name="Liachko I."/>
            <person name="Sullivan S."/>
            <person name="Sone E.D."/>
            <person name="Koren S."/>
            <person name="Silverstein K.A.T."/>
            <person name="Beckman K.B."/>
            <person name="Gohl D.M."/>
        </authorList>
    </citation>
    <scope>NUCLEOTIDE SEQUENCE</scope>
    <source>
        <strain evidence="2">Duluth1</strain>
        <tissue evidence="2">Whole animal</tissue>
    </source>
</reference>
<gene>
    <name evidence="2" type="ORF">DPMN_138374</name>
</gene>
<sequence length="126" mass="13944">MREKAEELKEGGGLTESRPKELYTDLLVLWLKPEANRKTPTTGIYDCPCYKTLIRADQPAHPHRLVWGREGEIICLKKNVGGGGGIMWGGYNGGGDIMWGVGMRGGHNMFKKNWGRGVNWGKGGIM</sequence>
<proteinExistence type="predicted"/>
<name>A0A9D4JJR9_DREPO</name>
<dbReference type="Pfam" id="PF18199">
    <property type="entry name" value="Dynein_C"/>
    <property type="match status" value="1"/>
</dbReference>
<reference evidence="2" key="2">
    <citation type="submission" date="2020-11" db="EMBL/GenBank/DDBJ databases">
        <authorList>
            <person name="McCartney M.A."/>
            <person name="Auch B."/>
            <person name="Kono T."/>
            <person name="Mallez S."/>
            <person name="Becker A."/>
            <person name="Gohl D.M."/>
            <person name="Silverstein K.A.T."/>
            <person name="Koren S."/>
            <person name="Bechman K.B."/>
            <person name="Herman A."/>
            <person name="Abrahante J.E."/>
            <person name="Garbe J."/>
        </authorList>
    </citation>
    <scope>NUCLEOTIDE SEQUENCE</scope>
    <source>
        <strain evidence="2">Duluth1</strain>
        <tissue evidence="2">Whole animal</tissue>
    </source>
</reference>
<evidence type="ECO:0000313" key="2">
    <source>
        <dbReference type="EMBL" id="KAH3809992.1"/>
    </source>
</evidence>
<dbReference type="InterPro" id="IPR041228">
    <property type="entry name" value="Dynein_C"/>
</dbReference>
<evidence type="ECO:0000313" key="3">
    <source>
        <dbReference type="Proteomes" id="UP000828390"/>
    </source>
</evidence>
<dbReference type="Proteomes" id="UP000828390">
    <property type="component" value="Unassembled WGS sequence"/>
</dbReference>